<dbReference type="GO" id="GO:0000455">
    <property type="term" value="P:enzyme-directed rRNA pseudouridine synthesis"/>
    <property type="evidence" value="ECO:0007669"/>
    <property type="project" value="TreeGrafter"/>
</dbReference>
<dbReference type="EMBL" id="FOOK01000006">
    <property type="protein sequence ID" value="SFF82856.1"/>
    <property type="molecule type" value="Genomic_DNA"/>
</dbReference>
<accession>A0A1I2M0D5</accession>
<dbReference type="PANTHER" id="PTHR21600">
    <property type="entry name" value="MITOCHONDRIAL RNA PSEUDOURIDINE SYNTHASE"/>
    <property type="match status" value="1"/>
</dbReference>
<evidence type="ECO:0000259" key="6">
    <source>
        <dbReference type="Pfam" id="PF00849"/>
    </source>
</evidence>
<name>A0A1I2M0D5_9BACL</name>
<dbReference type="FunFam" id="3.30.2350.10:FF:000005">
    <property type="entry name" value="Pseudouridine synthase"/>
    <property type="match status" value="1"/>
</dbReference>
<dbReference type="InterPro" id="IPR006224">
    <property type="entry name" value="PsdUridine_synth_RluA-like_CS"/>
</dbReference>
<evidence type="ECO:0000256" key="4">
    <source>
        <dbReference type="PIRSR" id="PIRSR606225-1"/>
    </source>
</evidence>
<comment type="catalytic activity">
    <reaction evidence="1 5">
        <text>a uridine in RNA = a pseudouridine in RNA</text>
        <dbReference type="Rhea" id="RHEA:48348"/>
        <dbReference type="Rhea" id="RHEA-COMP:12068"/>
        <dbReference type="Rhea" id="RHEA-COMP:12069"/>
        <dbReference type="ChEBI" id="CHEBI:65314"/>
        <dbReference type="ChEBI" id="CHEBI:65315"/>
    </reaction>
</comment>
<dbReference type="NCBIfam" id="TIGR00005">
    <property type="entry name" value="rluA_subfam"/>
    <property type="match status" value="1"/>
</dbReference>
<dbReference type="SUPFAM" id="SSF55120">
    <property type="entry name" value="Pseudouridine synthase"/>
    <property type="match status" value="1"/>
</dbReference>
<dbReference type="InterPro" id="IPR006145">
    <property type="entry name" value="PsdUridine_synth_RsuA/RluA"/>
</dbReference>
<feature type="active site" evidence="4">
    <location>
        <position position="118"/>
    </location>
</feature>
<evidence type="ECO:0000256" key="2">
    <source>
        <dbReference type="ARBA" id="ARBA00010876"/>
    </source>
</evidence>
<evidence type="ECO:0000313" key="8">
    <source>
        <dbReference type="Proteomes" id="UP000198661"/>
    </source>
</evidence>
<sequence length="290" mass="32695">MEEVLRGPLALSNRMINRLTRCRGIRLNGRMPWLGRRVKKGDRLRVAVRPLERSDLVPEPVPFGLLYEDADLMVVDKPAGVNVHPVHPGETGTLTHGILYHWQSQGFEGRVRPVHRLDRDTTGVLLIAKNAYMHQLLDRQLKNRSIGRIYLAIVQGRLTRETGAIRLPIGRDPTHPLRRRVAEDGAEAITLYRVLASTEQASLIEARLETGRTHQIRVHFAHLGHPLWGDRLYGGPGKLIGRHALHAERLSFTHPLKEEKMTFSAPPPQDFARLMEALGLRGNRPPAPTA</sequence>
<dbReference type="Proteomes" id="UP000198661">
    <property type="component" value="Unassembled WGS sequence"/>
</dbReference>
<dbReference type="InterPro" id="IPR006225">
    <property type="entry name" value="PsdUridine_synth_RluC/D"/>
</dbReference>
<dbReference type="GO" id="GO:0140098">
    <property type="term" value="F:catalytic activity, acting on RNA"/>
    <property type="evidence" value="ECO:0007669"/>
    <property type="project" value="UniProtKB-ARBA"/>
</dbReference>
<dbReference type="STRING" id="201973.SAMN04488025_10640"/>
<evidence type="ECO:0000256" key="1">
    <source>
        <dbReference type="ARBA" id="ARBA00000073"/>
    </source>
</evidence>
<gene>
    <name evidence="7" type="ORF">SAMN04488025_10640</name>
</gene>
<keyword evidence="8" id="KW-1185">Reference proteome</keyword>
<keyword evidence="3 5" id="KW-0413">Isomerase</keyword>
<reference evidence="7 8" key="1">
    <citation type="submission" date="2016-10" db="EMBL/GenBank/DDBJ databases">
        <authorList>
            <person name="de Groot N.N."/>
        </authorList>
    </citation>
    <scope>NUCLEOTIDE SEQUENCE [LARGE SCALE GENOMIC DNA]</scope>
    <source>
        <strain evidence="7 8">DSM 44945</strain>
    </source>
</reference>
<dbReference type="GO" id="GO:0009982">
    <property type="term" value="F:pseudouridine synthase activity"/>
    <property type="evidence" value="ECO:0007669"/>
    <property type="project" value="InterPro"/>
</dbReference>
<evidence type="ECO:0000256" key="5">
    <source>
        <dbReference type="RuleBase" id="RU362028"/>
    </source>
</evidence>
<protein>
    <recommendedName>
        <fullName evidence="5">Pseudouridine synthase</fullName>
        <ecNumber evidence="5">5.4.99.-</ecNumber>
    </recommendedName>
</protein>
<feature type="domain" description="Pseudouridine synthase RsuA/RluA-like" evidence="6">
    <location>
        <begin position="71"/>
        <end position="222"/>
    </location>
</feature>
<dbReference type="AlphaFoldDB" id="A0A1I2M0D5"/>
<organism evidence="7 8">
    <name type="scientific">Planifilum fulgidum</name>
    <dbReference type="NCBI Taxonomy" id="201973"/>
    <lineage>
        <taxon>Bacteria</taxon>
        <taxon>Bacillati</taxon>
        <taxon>Bacillota</taxon>
        <taxon>Bacilli</taxon>
        <taxon>Bacillales</taxon>
        <taxon>Thermoactinomycetaceae</taxon>
        <taxon>Planifilum</taxon>
    </lineage>
</organism>
<evidence type="ECO:0000256" key="3">
    <source>
        <dbReference type="ARBA" id="ARBA00023235"/>
    </source>
</evidence>
<dbReference type="CDD" id="cd02869">
    <property type="entry name" value="PseudoU_synth_RluA_like"/>
    <property type="match status" value="1"/>
</dbReference>
<dbReference type="GO" id="GO:0003723">
    <property type="term" value="F:RNA binding"/>
    <property type="evidence" value="ECO:0007669"/>
    <property type="project" value="InterPro"/>
</dbReference>
<dbReference type="Pfam" id="PF00849">
    <property type="entry name" value="PseudoU_synth_2"/>
    <property type="match status" value="1"/>
</dbReference>
<dbReference type="PANTHER" id="PTHR21600:SF44">
    <property type="entry name" value="RIBOSOMAL LARGE SUBUNIT PSEUDOURIDINE SYNTHASE D"/>
    <property type="match status" value="1"/>
</dbReference>
<proteinExistence type="inferred from homology"/>
<dbReference type="Gene3D" id="3.30.2350.10">
    <property type="entry name" value="Pseudouridine synthase"/>
    <property type="match status" value="1"/>
</dbReference>
<dbReference type="InterPro" id="IPR020103">
    <property type="entry name" value="PsdUridine_synth_cat_dom_sf"/>
</dbReference>
<dbReference type="EC" id="5.4.99.-" evidence="5"/>
<comment type="function">
    <text evidence="5">Responsible for synthesis of pseudouridine from uracil.</text>
</comment>
<dbReference type="InterPro" id="IPR050188">
    <property type="entry name" value="RluA_PseudoU_synthase"/>
</dbReference>
<evidence type="ECO:0000313" key="7">
    <source>
        <dbReference type="EMBL" id="SFF82856.1"/>
    </source>
</evidence>
<comment type="similarity">
    <text evidence="2 5">Belongs to the pseudouridine synthase RluA family.</text>
</comment>
<dbReference type="PROSITE" id="PS01129">
    <property type="entry name" value="PSI_RLU"/>
    <property type="match status" value="1"/>
</dbReference>